<accession>A0A8H4KP42</accession>
<dbReference type="InterPro" id="IPR007111">
    <property type="entry name" value="NACHT_NTPase"/>
</dbReference>
<dbReference type="Proteomes" id="UP000554235">
    <property type="component" value="Unassembled WGS sequence"/>
</dbReference>
<keyword evidence="2" id="KW-0175">Coiled coil</keyword>
<dbReference type="PROSITE" id="PS50837">
    <property type="entry name" value="NACHT"/>
    <property type="match status" value="1"/>
</dbReference>
<comment type="caution">
    <text evidence="4">The sequence shown here is derived from an EMBL/GenBank/DDBJ whole genome shotgun (WGS) entry which is preliminary data.</text>
</comment>
<protein>
    <recommendedName>
        <fullName evidence="3">NACHT domain-containing protein</fullName>
    </recommendedName>
</protein>
<keyword evidence="1" id="KW-0677">Repeat</keyword>
<evidence type="ECO:0000313" key="4">
    <source>
        <dbReference type="EMBL" id="KAF4454870.1"/>
    </source>
</evidence>
<dbReference type="InterPro" id="IPR027417">
    <property type="entry name" value="P-loop_NTPase"/>
</dbReference>
<reference evidence="4 5" key="1">
    <citation type="submission" date="2020-01" db="EMBL/GenBank/DDBJ databases">
        <title>Identification and distribution of gene clusters putatively required for synthesis of sphingolipid metabolism inhibitors in phylogenetically diverse species of the filamentous fungus Fusarium.</title>
        <authorList>
            <person name="Kim H.-S."/>
            <person name="Busman M."/>
            <person name="Brown D.W."/>
            <person name="Divon H."/>
            <person name="Uhlig S."/>
            <person name="Proctor R.H."/>
        </authorList>
    </citation>
    <scope>NUCLEOTIDE SEQUENCE [LARGE SCALE GENOMIC DNA]</scope>
    <source>
        <strain evidence="4 5">NRRL 20459</strain>
    </source>
</reference>
<evidence type="ECO:0000256" key="2">
    <source>
        <dbReference type="SAM" id="Coils"/>
    </source>
</evidence>
<dbReference type="SUPFAM" id="SSF52540">
    <property type="entry name" value="P-loop containing nucleoside triphosphate hydrolases"/>
    <property type="match status" value="2"/>
</dbReference>
<evidence type="ECO:0000259" key="3">
    <source>
        <dbReference type="PROSITE" id="PS50837"/>
    </source>
</evidence>
<sequence length="1408" mass="157458">MPQSPGSSQPPLFHPDTSAFGAAANSFLSTLTVEHYSLFSPTDFRQLKESVQHIVSISNGKIHENKICNVLSKLHDALEPYFKVVGIFVSAKPEFAAFVWGAMRLILQLASNFTTFFEKLTSLLEHLALSFSQYGEIHKHCASANHLKHSRIPSILKLIYSDIFRIFQSCIQIFVRRDGRTKKTVVITGSLMWKSFDSRFQDQLSSLSAHRKDFFEELAVSQMSSSIRDAARDAATNNMIVQFTELSTEEIESARKERDLAQKEREIRAVEIRDLNEGSKRLEQSLLEIQEALWRLESERMNKVERRIREWLSPPRFKDAFDQAKHARQSSTASWIFQEDQYQAWLETELSAFQPANVFGPNVLWIHGNPGSGKTILASSIVESLQSQQHSRPKEIYYYFFDHRSLANSSACSAYRSLSSQIICFNQHEKTLLDKFSFVMSSPGENQGQLEASKAAVMDLLDLSLSSDSILVLDGIDECVDSDEFVASLLEIWKTNLPHIIFLSRVNVASLRRYVPETYQLQMSKSKVSEDIRVFSDFRLVSLFNNSILSPSSSSRKADMVDRMVYGSNGMFLWARLMINFLESPYLDESEKMSIFNQINTPEGLEMMYCRIVKLILASGKRASGLASAVLLRLIHAPVPLSSSHIWQSLVVDGSRVTPRDTAGLEAFENSIIMACGGLIERTALHDPPSVFVSEPSLRLIHLSVSETLTSFHSIPSLLGWGEAELPIVADQAIGGLDCATVCLKQLLYHMPRQPLSGALGTSIDGTTLYNFFCFSDYAAVSWLLHLEDFIRAASAAISLFQGTWSPRFQQALYDFYSSFATFLQTPAAITAWFEAFYTYPYQHLLAHPLLSPLDGLALWAKQAVSLDVRVPFDSKFVTDVESFRAEVHNAVSLWGISLRARPCTVWDEMTGFMDSNRFFWSSNSTRLTYQQPMAPMQLMPSQEPAALMSKTSGSGELKATLCIWGNALYHDSTVKERAWQNLEGLDLTDLCCGWVATYGVWKIQPDTVRLAQGEILIQPHELWDPMRNYLNVRGPSMANLPLAINSQLNTFVILGTLYSLKASLHRSEPNCQSCPLPIQLSATGQGRWTPIRGQLPWPDTHSVTFPEGSEHLALLESNETGQQSITVCQYAYAQSLNLEVLNVVKTERGMKRIEKVIFHPSHNLIAFCVFSSIRTTTWQNAAFLWAYRTELPRIFPLSHGHMFEPVGFSSCGLFFVTRSKYSARSPVVLEIPPRLLDATKTTVPETAQRNSSTVTEHAINAIVSLASNQSTSTEVWKVDDDKNVSSVAVQASESGICVTGNSRQGTQTSSLVTLPMWQGAGETTQRVMLPQFQGDSLKISVDVDTQTLCPGSTYQLSKAGGNVKPAVIYRDPRFIALNNLNDSTAQSLAWPAVQQSDVTGEGPSCPY</sequence>
<dbReference type="PANTHER" id="PTHR10039:SF14">
    <property type="entry name" value="NACHT DOMAIN-CONTAINING PROTEIN"/>
    <property type="match status" value="1"/>
</dbReference>
<dbReference type="Gene3D" id="3.40.50.300">
    <property type="entry name" value="P-loop containing nucleotide triphosphate hydrolases"/>
    <property type="match status" value="1"/>
</dbReference>
<dbReference type="Pfam" id="PF24809">
    <property type="entry name" value="DUF7708"/>
    <property type="match status" value="1"/>
</dbReference>
<evidence type="ECO:0000313" key="5">
    <source>
        <dbReference type="Proteomes" id="UP000554235"/>
    </source>
</evidence>
<keyword evidence="5" id="KW-1185">Reference proteome</keyword>
<dbReference type="EMBL" id="JAADYS010002785">
    <property type="protein sequence ID" value="KAF4454870.1"/>
    <property type="molecule type" value="Genomic_DNA"/>
</dbReference>
<dbReference type="Pfam" id="PF24883">
    <property type="entry name" value="NPHP3_N"/>
    <property type="match status" value="1"/>
</dbReference>
<proteinExistence type="predicted"/>
<gene>
    <name evidence="4" type="ORF">FALBO_15747</name>
</gene>
<feature type="coiled-coil region" evidence="2">
    <location>
        <begin position="244"/>
        <end position="299"/>
    </location>
</feature>
<dbReference type="OrthoDB" id="4772757at2759"/>
<organism evidence="4 5">
    <name type="scientific">Fusarium albosuccineum</name>
    <dbReference type="NCBI Taxonomy" id="1237068"/>
    <lineage>
        <taxon>Eukaryota</taxon>
        <taxon>Fungi</taxon>
        <taxon>Dikarya</taxon>
        <taxon>Ascomycota</taxon>
        <taxon>Pezizomycotina</taxon>
        <taxon>Sordariomycetes</taxon>
        <taxon>Hypocreomycetidae</taxon>
        <taxon>Hypocreales</taxon>
        <taxon>Nectriaceae</taxon>
        <taxon>Fusarium</taxon>
        <taxon>Fusarium decemcellulare species complex</taxon>
    </lineage>
</organism>
<dbReference type="InterPro" id="IPR056884">
    <property type="entry name" value="NPHP3-like_N"/>
</dbReference>
<evidence type="ECO:0000256" key="1">
    <source>
        <dbReference type="ARBA" id="ARBA00022737"/>
    </source>
</evidence>
<feature type="domain" description="NACHT" evidence="3">
    <location>
        <begin position="362"/>
        <end position="478"/>
    </location>
</feature>
<dbReference type="InterPro" id="IPR056125">
    <property type="entry name" value="DUF7708"/>
</dbReference>
<dbReference type="PANTHER" id="PTHR10039">
    <property type="entry name" value="AMELOGENIN"/>
    <property type="match status" value="1"/>
</dbReference>
<name>A0A8H4KP42_9HYPO</name>